<name>A0A495WBW6_9RHOO</name>
<evidence type="ECO:0000259" key="3">
    <source>
        <dbReference type="PROSITE" id="PS50110"/>
    </source>
</evidence>
<comment type="caution">
    <text evidence="8">The sequence shown here is derived from an EMBL/GenBank/DDBJ whole genome shotgun (WGS) entry which is preliminary data.</text>
</comment>
<dbReference type="Gene3D" id="3.30.70.270">
    <property type="match status" value="1"/>
</dbReference>
<dbReference type="Gene3D" id="3.40.50.2300">
    <property type="match status" value="2"/>
</dbReference>
<dbReference type="InterPro" id="IPR000700">
    <property type="entry name" value="PAS-assoc_C"/>
</dbReference>
<evidence type="ECO:0000259" key="5">
    <source>
        <dbReference type="PROSITE" id="PS50113"/>
    </source>
</evidence>
<dbReference type="InterPro" id="IPR029787">
    <property type="entry name" value="Nucleotide_cyclase"/>
</dbReference>
<dbReference type="InterPro" id="IPR000014">
    <property type="entry name" value="PAS"/>
</dbReference>
<sequence>MAVPDDPQGIPQRPVVLAVDDLPANLAVASVMLEALDVDIRLAENGQSALAQAEATPQPDLILLDVMMPGMDGHAVLARLRANPATRQIPVIFVTALNSPSDEQSGLLEGAVDYITKPLQAAVFRARVRNHLDLKLARDQLTRQNAGLEHEVRRRLAENQQLATRLQLTLSASGLGIWEYHHASARIEWNGDLCRMLGLDSSPTTLVESFAYIHPEDRARIEAAMRNPPAPGGEIAVEEFRMRHADGRWLWVEGRGQALHLDPGGAPALTAGTIADISRRKQIDIERQLSSVVFTGISDGICITDPDCRILTVNQAFLRVTGYSAGEVIGRTPALLKSGQHGQAFYQAMWETLKRQDSWQGEITNRRKNGERVTEWLSISAVRDPGGRLTHYVGLFSDLSERQQAAERIQYLSSFDPLTDLPNRSLLTDRLDQALINAHRFERQTAVILLDLDRFRVVNENFGAPVGDALLQEISRRLKQLVRDGDTVGRRSGTEFGFVMANLGHESDVLALTQRLLESIAVPFEVEGQSLALTASIGISLAPRDGSRADELLGCADIALARAKQAGRNTFRFYAPEMNADAARRLGLESALRDALKNGELDVHYQPQVSLDSGRVIGMEALLRWHSPQFGTVSPGEFIPLAEDNGMILAIGEWVLATACRQARRWHDLGLGAPLRLAVNLSARQFRQANLEQLVARCLADSGLPASALELEITESAFIDDVDEAIAMCRKLKQLGVKLSLDDFGTGYSSLSYVSRFPFDKIKIDQSFVRDIIENPVNAAIATSAIVMARSLNLAILAEGVETEAQARFLRGRRCDAIQGFLFSPALPAAAFEQLLAGRTTLPIADLPSAGKQTLLIVDDEPNILNALTRLLRREGFQILNATSPREAFEHLAKQPVQVVLSDQRMPEMSGTEFLARVRQLYPESIRIILTGYTDVDSITGAINRGAIYKFLTKPWDDDQLREEIRDAFRLAKETRPQPPAEDS</sequence>
<dbReference type="Pfam" id="PF00990">
    <property type="entry name" value="GGDEF"/>
    <property type="match status" value="1"/>
</dbReference>
<feature type="modified residue" description="4-aspartylphosphate" evidence="1">
    <location>
        <position position="903"/>
    </location>
</feature>
<feature type="modified residue" description="4-aspartylphosphate" evidence="1">
    <location>
        <position position="65"/>
    </location>
</feature>
<keyword evidence="2" id="KW-0175">Coiled coil</keyword>
<dbReference type="SUPFAM" id="SSF55785">
    <property type="entry name" value="PYP-like sensor domain (PAS domain)"/>
    <property type="match status" value="2"/>
</dbReference>
<dbReference type="SMART" id="SM00052">
    <property type="entry name" value="EAL"/>
    <property type="match status" value="1"/>
</dbReference>
<dbReference type="InterPro" id="IPR000160">
    <property type="entry name" value="GGDEF_dom"/>
</dbReference>
<dbReference type="RefSeq" id="WP_121458018.1">
    <property type="nucleotide sequence ID" value="NZ_RBXP01000014.1"/>
</dbReference>
<dbReference type="SMART" id="SM00091">
    <property type="entry name" value="PAS"/>
    <property type="match status" value="2"/>
</dbReference>
<evidence type="ECO:0000259" key="6">
    <source>
        <dbReference type="PROSITE" id="PS50883"/>
    </source>
</evidence>
<dbReference type="InterPro" id="IPR011006">
    <property type="entry name" value="CheY-like_superfamily"/>
</dbReference>
<protein>
    <submittedName>
        <fullName evidence="8">PAS domain S-box-containing protein/diguanylate cyclase (GGDEF)-like protein</fullName>
    </submittedName>
</protein>
<dbReference type="SUPFAM" id="SSF141868">
    <property type="entry name" value="EAL domain-like"/>
    <property type="match status" value="1"/>
</dbReference>
<dbReference type="SUPFAM" id="SSF55073">
    <property type="entry name" value="Nucleotide cyclase"/>
    <property type="match status" value="1"/>
</dbReference>
<dbReference type="SMART" id="SM00086">
    <property type="entry name" value="PAC"/>
    <property type="match status" value="2"/>
</dbReference>
<feature type="coiled-coil region" evidence="2">
    <location>
        <begin position="131"/>
        <end position="158"/>
    </location>
</feature>
<dbReference type="PROSITE" id="PS50110">
    <property type="entry name" value="RESPONSE_REGULATORY"/>
    <property type="match status" value="2"/>
</dbReference>
<organism evidence="8 9">
    <name type="scientific">Azonexus fungiphilus</name>
    <dbReference type="NCBI Taxonomy" id="146940"/>
    <lineage>
        <taxon>Bacteria</taxon>
        <taxon>Pseudomonadati</taxon>
        <taxon>Pseudomonadota</taxon>
        <taxon>Betaproteobacteria</taxon>
        <taxon>Rhodocyclales</taxon>
        <taxon>Azonexaceae</taxon>
        <taxon>Azonexus</taxon>
    </lineage>
</organism>
<dbReference type="CDD" id="cd17569">
    <property type="entry name" value="REC_HupR-like"/>
    <property type="match status" value="1"/>
</dbReference>
<dbReference type="EMBL" id="RBXP01000014">
    <property type="protein sequence ID" value="RKT58654.1"/>
    <property type="molecule type" value="Genomic_DNA"/>
</dbReference>
<dbReference type="NCBIfam" id="TIGR00229">
    <property type="entry name" value="sensory_box"/>
    <property type="match status" value="2"/>
</dbReference>
<dbReference type="SMART" id="SM00267">
    <property type="entry name" value="GGDEF"/>
    <property type="match status" value="1"/>
</dbReference>
<dbReference type="Pfam" id="PF13426">
    <property type="entry name" value="PAS_9"/>
    <property type="match status" value="1"/>
</dbReference>
<dbReference type="PROSITE" id="PS50112">
    <property type="entry name" value="PAS"/>
    <property type="match status" value="1"/>
</dbReference>
<dbReference type="InterPro" id="IPR052155">
    <property type="entry name" value="Biofilm_reg_signaling"/>
</dbReference>
<keyword evidence="1" id="KW-0597">Phosphoprotein</keyword>
<evidence type="ECO:0000256" key="1">
    <source>
        <dbReference type="PROSITE-ProRule" id="PRU00169"/>
    </source>
</evidence>
<dbReference type="Proteomes" id="UP000270626">
    <property type="component" value="Unassembled WGS sequence"/>
</dbReference>
<feature type="domain" description="PAC" evidence="5">
    <location>
        <begin position="359"/>
        <end position="411"/>
    </location>
</feature>
<feature type="domain" description="Response regulatory" evidence="3">
    <location>
        <begin position="15"/>
        <end position="132"/>
    </location>
</feature>
<dbReference type="InterPro" id="IPR035919">
    <property type="entry name" value="EAL_sf"/>
</dbReference>
<dbReference type="InterPro" id="IPR001633">
    <property type="entry name" value="EAL_dom"/>
</dbReference>
<dbReference type="InterPro" id="IPR035965">
    <property type="entry name" value="PAS-like_dom_sf"/>
</dbReference>
<dbReference type="Gene3D" id="3.30.450.20">
    <property type="entry name" value="PAS domain"/>
    <property type="match status" value="2"/>
</dbReference>
<dbReference type="OrthoDB" id="9813903at2"/>
<evidence type="ECO:0000259" key="4">
    <source>
        <dbReference type="PROSITE" id="PS50112"/>
    </source>
</evidence>
<dbReference type="Pfam" id="PF00563">
    <property type="entry name" value="EAL"/>
    <property type="match status" value="1"/>
</dbReference>
<dbReference type="Pfam" id="PF00072">
    <property type="entry name" value="Response_reg"/>
    <property type="match status" value="2"/>
</dbReference>
<accession>A0A495WBW6</accession>
<feature type="domain" description="GGDEF" evidence="7">
    <location>
        <begin position="443"/>
        <end position="576"/>
    </location>
</feature>
<feature type="domain" description="PAC" evidence="5">
    <location>
        <begin position="236"/>
        <end position="289"/>
    </location>
</feature>
<dbReference type="CDD" id="cd00130">
    <property type="entry name" value="PAS"/>
    <property type="match status" value="2"/>
</dbReference>
<dbReference type="GO" id="GO:0000160">
    <property type="term" value="P:phosphorelay signal transduction system"/>
    <property type="evidence" value="ECO:0007669"/>
    <property type="project" value="InterPro"/>
</dbReference>
<dbReference type="InterPro" id="IPR001789">
    <property type="entry name" value="Sig_transdc_resp-reg_receiver"/>
</dbReference>
<dbReference type="Gene3D" id="3.20.20.450">
    <property type="entry name" value="EAL domain"/>
    <property type="match status" value="1"/>
</dbReference>
<dbReference type="PROSITE" id="PS50887">
    <property type="entry name" value="GGDEF"/>
    <property type="match status" value="1"/>
</dbReference>
<gene>
    <name evidence="8" type="ORF">DFR40_1676</name>
</gene>
<dbReference type="Pfam" id="PF08447">
    <property type="entry name" value="PAS_3"/>
    <property type="match status" value="1"/>
</dbReference>
<dbReference type="SMART" id="SM00448">
    <property type="entry name" value="REC"/>
    <property type="match status" value="2"/>
</dbReference>
<dbReference type="NCBIfam" id="TIGR00254">
    <property type="entry name" value="GGDEF"/>
    <property type="match status" value="1"/>
</dbReference>
<keyword evidence="9" id="KW-1185">Reference proteome</keyword>
<evidence type="ECO:0000313" key="9">
    <source>
        <dbReference type="Proteomes" id="UP000270626"/>
    </source>
</evidence>
<evidence type="ECO:0000259" key="7">
    <source>
        <dbReference type="PROSITE" id="PS50887"/>
    </source>
</evidence>
<dbReference type="PROSITE" id="PS50113">
    <property type="entry name" value="PAC"/>
    <property type="match status" value="2"/>
</dbReference>
<dbReference type="InterPro" id="IPR013655">
    <property type="entry name" value="PAS_fold_3"/>
</dbReference>
<evidence type="ECO:0000256" key="2">
    <source>
        <dbReference type="SAM" id="Coils"/>
    </source>
</evidence>
<dbReference type="AlphaFoldDB" id="A0A495WBW6"/>
<feature type="domain" description="EAL" evidence="6">
    <location>
        <begin position="585"/>
        <end position="840"/>
    </location>
</feature>
<evidence type="ECO:0000313" key="8">
    <source>
        <dbReference type="EMBL" id="RKT58654.1"/>
    </source>
</evidence>
<feature type="domain" description="Response regulatory" evidence="3">
    <location>
        <begin position="854"/>
        <end position="969"/>
    </location>
</feature>
<dbReference type="CDD" id="cd01949">
    <property type="entry name" value="GGDEF"/>
    <property type="match status" value="1"/>
</dbReference>
<feature type="domain" description="PAS" evidence="4">
    <location>
        <begin position="285"/>
        <end position="332"/>
    </location>
</feature>
<dbReference type="PROSITE" id="PS50883">
    <property type="entry name" value="EAL"/>
    <property type="match status" value="1"/>
</dbReference>
<dbReference type="InterPro" id="IPR001610">
    <property type="entry name" value="PAC"/>
</dbReference>
<dbReference type="CDD" id="cd19920">
    <property type="entry name" value="REC_PA4781-like"/>
    <property type="match status" value="1"/>
</dbReference>
<dbReference type="FunFam" id="3.20.20.450:FF:000001">
    <property type="entry name" value="Cyclic di-GMP phosphodiesterase yahA"/>
    <property type="match status" value="1"/>
</dbReference>
<dbReference type="InterPro" id="IPR043128">
    <property type="entry name" value="Rev_trsase/Diguanyl_cyclase"/>
</dbReference>
<dbReference type="SUPFAM" id="SSF52172">
    <property type="entry name" value="CheY-like"/>
    <property type="match status" value="2"/>
</dbReference>
<dbReference type="PANTHER" id="PTHR44757:SF2">
    <property type="entry name" value="BIOFILM ARCHITECTURE MAINTENANCE PROTEIN MBAA"/>
    <property type="match status" value="1"/>
</dbReference>
<dbReference type="PANTHER" id="PTHR44757">
    <property type="entry name" value="DIGUANYLATE CYCLASE DGCP"/>
    <property type="match status" value="1"/>
</dbReference>
<reference evidence="8 9" key="1">
    <citation type="submission" date="2018-10" db="EMBL/GenBank/DDBJ databases">
        <title>Genomic Encyclopedia of Type Strains, Phase IV (KMG-IV): sequencing the most valuable type-strain genomes for metagenomic binning, comparative biology and taxonomic classification.</title>
        <authorList>
            <person name="Goeker M."/>
        </authorList>
    </citation>
    <scope>NUCLEOTIDE SEQUENCE [LARGE SCALE GENOMIC DNA]</scope>
    <source>
        <strain evidence="8 9">DSM 23841</strain>
    </source>
</reference>
<dbReference type="CDD" id="cd01948">
    <property type="entry name" value="EAL"/>
    <property type="match status" value="1"/>
</dbReference>
<proteinExistence type="predicted"/>